<dbReference type="RefSeq" id="WP_220500105.1">
    <property type="nucleotide sequence ID" value="NZ_JACJII010000001.1"/>
</dbReference>
<keyword evidence="1" id="KW-0540">Nuclease</keyword>
<dbReference type="InterPro" id="IPR036397">
    <property type="entry name" value="RNaseH_sf"/>
</dbReference>
<gene>
    <name evidence="5" type="ORF">HNR21_001916</name>
</gene>
<name>A0A7W3MWB9_9ACTN</name>
<dbReference type="PANTHER" id="PTHR30231:SF4">
    <property type="entry name" value="PROTEIN NEN2"/>
    <property type="match status" value="1"/>
</dbReference>
<dbReference type="InterPro" id="IPR012337">
    <property type="entry name" value="RNaseH-like_sf"/>
</dbReference>
<dbReference type="Gene3D" id="3.30.420.10">
    <property type="entry name" value="Ribonuclease H-like superfamily/Ribonuclease H"/>
    <property type="match status" value="1"/>
</dbReference>
<evidence type="ECO:0000259" key="4">
    <source>
        <dbReference type="SMART" id="SM00479"/>
    </source>
</evidence>
<accession>A0A7W3MWB9</accession>
<dbReference type="Proteomes" id="UP000539313">
    <property type="component" value="Unassembled WGS sequence"/>
</dbReference>
<dbReference type="SMART" id="SM00479">
    <property type="entry name" value="EXOIII"/>
    <property type="match status" value="1"/>
</dbReference>
<dbReference type="PANTHER" id="PTHR30231">
    <property type="entry name" value="DNA POLYMERASE III SUBUNIT EPSILON"/>
    <property type="match status" value="1"/>
</dbReference>
<protein>
    <submittedName>
        <fullName evidence="5">DNA polymerase III epsilon subunit-like protein</fullName>
    </submittedName>
</protein>
<dbReference type="CDD" id="cd06127">
    <property type="entry name" value="DEDDh"/>
    <property type="match status" value="1"/>
</dbReference>
<reference evidence="5 6" key="1">
    <citation type="submission" date="2020-08" db="EMBL/GenBank/DDBJ databases">
        <title>Sequencing the genomes of 1000 actinobacteria strains.</title>
        <authorList>
            <person name="Klenk H.-P."/>
        </authorList>
    </citation>
    <scope>NUCLEOTIDE SEQUENCE [LARGE SCALE GENOMIC DNA]</scope>
    <source>
        <strain evidence="5 6">DSM 45823</strain>
    </source>
</reference>
<evidence type="ECO:0000256" key="2">
    <source>
        <dbReference type="ARBA" id="ARBA00022801"/>
    </source>
</evidence>
<evidence type="ECO:0000256" key="1">
    <source>
        <dbReference type="ARBA" id="ARBA00022722"/>
    </source>
</evidence>
<proteinExistence type="predicted"/>
<dbReference type="Pfam" id="PF00929">
    <property type="entry name" value="RNase_T"/>
    <property type="match status" value="1"/>
</dbReference>
<sequence>MTTRPGMDLTASWQRYRYAVVDVEGNGQQPPDLVELALVPIWEGRIGTARQWLVRPPRPITPMARRIHKISNADVADRPPVSAVAHEIRSALTGAVLVAHNAPVDLSVITRELAYTPEHVIDTLRLARRLAPGLPSYRLGRLIEHFGLAGDEDDLPEQTAHRAGYDALMCARLLTVLAQELTLSNLLNRPSRDTDAPSLF</sequence>
<dbReference type="GO" id="GO:0003676">
    <property type="term" value="F:nucleic acid binding"/>
    <property type="evidence" value="ECO:0007669"/>
    <property type="project" value="InterPro"/>
</dbReference>
<evidence type="ECO:0000313" key="5">
    <source>
        <dbReference type="EMBL" id="MBA9003034.1"/>
    </source>
</evidence>
<feature type="domain" description="Exonuclease" evidence="4">
    <location>
        <begin position="17"/>
        <end position="183"/>
    </location>
</feature>
<keyword evidence="6" id="KW-1185">Reference proteome</keyword>
<dbReference type="FunFam" id="3.30.420.10:FF:000045">
    <property type="entry name" value="3'-5' exonuclease DinG"/>
    <property type="match status" value="1"/>
</dbReference>
<dbReference type="InterPro" id="IPR013520">
    <property type="entry name" value="Ribonucl_H"/>
</dbReference>
<dbReference type="GO" id="GO:0008408">
    <property type="term" value="F:3'-5' exonuclease activity"/>
    <property type="evidence" value="ECO:0007669"/>
    <property type="project" value="TreeGrafter"/>
</dbReference>
<keyword evidence="3" id="KW-0269">Exonuclease</keyword>
<dbReference type="SUPFAM" id="SSF53098">
    <property type="entry name" value="Ribonuclease H-like"/>
    <property type="match status" value="1"/>
</dbReference>
<evidence type="ECO:0000313" key="6">
    <source>
        <dbReference type="Proteomes" id="UP000539313"/>
    </source>
</evidence>
<evidence type="ECO:0000256" key="3">
    <source>
        <dbReference type="ARBA" id="ARBA00022839"/>
    </source>
</evidence>
<keyword evidence="2" id="KW-0378">Hydrolase</keyword>
<organism evidence="5 6">
    <name type="scientific">Thermomonospora cellulosilytica</name>
    <dbReference type="NCBI Taxonomy" id="1411118"/>
    <lineage>
        <taxon>Bacteria</taxon>
        <taxon>Bacillati</taxon>
        <taxon>Actinomycetota</taxon>
        <taxon>Actinomycetes</taxon>
        <taxon>Streptosporangiales</taxon>
        <taxon>Thermomonosporaceae</taxon>
        <taxon>Thermomonospora</taxon>
    </lineage>
</organism>
<comment type="caution">
    <text evidence="5">The sequence shown here is derived from an EMBL/GenBank/DDBJ whole genome shotgun (WGS) entry which is preliminary data.</text>
</comment>
<dbReference type="AlphaFoldDB" id="A0A7W3MWB9"/>
<dbReference type="EMBL" id="JACJII010000001">
    <property type="protein sequence ID" value="MBA9003034.1"/>
    <property type="molecule type" value="Genomic_DNA"/>
</dbReference>